<accession>A0ABV7SZJ2</accession>
<keyword evidence="3" id="KW-1185">Reference proteome</keyword>
<dbReference type="InterPro" id="IPR050464">
    <property type="entry name" value="Zeta_carotene_desat/Oxidored"/>
</dbReference>
<evidence type="ECO:0000313" key="2">
    <source>
        <dbReference type="EMBL" id="MFC3606223.1"/>
    </source>
</evidence>
<dbReference type="PRINTS" id="PR00420">
    <property type="entry name" value="RNGMNOXGNASE"/>
</dbReference>
<dbReference type="Gene3D" id="3.50.50.60">
    <property type="entry name" value="FAD/NAD(P)-binding domain"/>
    <property type="match status" value="1"/>
</dbReference>
<dbReference type="EMBL" id="JBHRXZ010000001">
    <property type="protein sequence ID" value="MFC3606223.1"/>
    <property type="molecule type" value="Genomic_DNA"/>
</dbReference>
<dbReference type="Pfam" id="PF01593">
    <property type="entry name" value="Amino_oxidase"/>
    <property type="match status" value="1"/>
</dbReference>
<proteinExistence type="predicted"/>
<organism evidence="2 3">
    <name type="scientific">Stutzerimonas tarimensis</name>
    <dbReference type="NCBI Taxonomy" id="1507735"/>
    <lineage>
        <taxon>Bacteria</taxon>
        <taxon>Pseudomonadati</taxon>
        <taxon>Pseudomonadota</taxon>
        <taxon>Gammaproteobacteria</taxon>
        <taxon>Pseudomonadales</taxon>
        <taxon>Pseudomonadaceae</taxon>
        <taxon>Stutzerimonas</taxon>
    </lineage>
</organism>
<dbReference type="Proteomes" id="UP001595630">
    <property type="component" value="Unassembled WGS sequence"/>
</dbReference>
<comment type="caution">
    <text evidence="2">The sequence shown here is derived from an EMBL/GenBank/DDBJ whole genome shotgun (WGS) entry which is preliminary data.</text>
</comment>
<dbReference type="PANTHER" id="PTHR42923:SF47">
    <property type="entry name" value="BLR3003 PROTEIN"/>
    <property type="match status" value="1"/>
</dbReference>
<gene>
    <name evidence="2" type="ORF">ACFOMF_00265</name>
</gene>
<dbReference type="PANTHER" id="PTHR42923">
    <property type="entry name" value="PROTOPORPHYRINOGEN OXIDASE"/>
    <property type="match status" value="1"/>
</dbReference>
<dbReference type="RefSeq" id="WP_386360027.1">
    <property type="nucleotide sequence ID" value="NZ_JBHRXZ010000001.1"/>
</dbReference>
<evidence type="ECO:0000259" key="1">
    <source>
        <dbReference type="Pfam" id="PF01593"/>
    </source>
</evidence>
<dbReference type="SUPFAM" id="SSF51905">
    <property type="entry name" value="FAD/NAD(P)-binding domain"/>
    <property type="match status" value="1"/>
</dbReference>
<protein>
    <submittedName>
        <fullName evidence="2">FAD-dependent oxidoreductase</fullName>
    </submittedName>
</protein>
<sequence>MPSTTSDPTNCRSQAWLSKPDVVVVGAGIAGLCCAMLLAEAGLRVQVLEASEVPGGRARSWADPITGDAVDIGPHVMLRQYANMRALLERLGTAHLVYWQTDEWLRLQDRGQQLRFRLGPGPAPFNYLRSLPAILRAVPLRHLLSNIPLAWGMLAASDREIMALDDRTGLQYLLEAGVHRDFIDWFWGSAAIALLNLPVEQCSAASLMRLFAQALGHDDMAFGFPRVGLSDLYAWPAIRRIQNLGGEVRLDCAVAGLWRDGGRVAGVSLATGGRVEAQAVVLAVSPTAIPALLADTHGLAAVARRFEPSPYVSCYLWFDKHLGDARFWARPWSPEGFNTDFYDLANIRETRPGEGSLIASNIIWSDRVADLSDGQLVEATEREIGEFASLQHTRRVAASVHRIPMSIPCARPGCETMRPATRIEPGLLLAGDWVDTGLPFCMEGATRAGALAAEAVLAAQGRVASLALPPPVAGGLGALLRRLRGSGTKD</sequence>
<name>A0ABV7SZJ2_9GAMM</name>
<dbReference type="InterPro" id="IPR036188">
    <property type="entry name" value="FAD/NAD-bd_sf"/>
</dbReference>
<evidence type="ECO:0000313" key="3">
    <source>
        <dbReference type="Proteomes" id="UP001595630"/>
    </source>
</evidence>
<reference evidence="3" key="1">
    <citation type="journal article" date="2019" name="Int. J. Syst. Evol. Microbiol.">
        <title>The Global Catalogue of Microorganisms (GCM) 10K type strain sequencing project: providing services to taxonomists for standard genome sequencing and annotation.</title>
        <authorList>
            <consortium name="The Broad Institute Genomics Platform"/>
            <consortium name="The Broad Institute Genome Sequencing Center for Infectious Disease"/>
            <person name="Wu L."/>
            <person name="Ma J."/>
        </authorList>
    </citation>
    <scope>NUCLEOTIDE SEQUENCE [LARGE SCALE GENOMIC DNA]</scope>
    <source>
        <strain evidence="3">KCTC 42447</strain>
    </source>
</reference>
<dbReference type="InterPro" id="IPR002937">
    <property type="entry name" value="Amino_oxidase"/>
</dbReference>
<feature type="domain" description="Amine oxidase" evidence="1">
    <location>
        <begin position="29"/>
        <end position="457"/>
    </location>
</feature>